<evidence type="ECO:0000313" key="23">
    <source>
        <dbReference type="VGNC" id="VGNC:13429"/>
    </source>
</evidence>
<feature type="compositionally biased region" description="Basic and acidic residues" evidence="16">
    <location>
        <begin position="1458"/>
        <end position="1467"/>
    </location>
</feature>
<evidence type="ECO:0000259" key="20">
    <source>
        <dbReference type="PROSITE" id="PS51145"/>
    </source>
</evidence>
<evidence type="ECO:0000256" key="15">
    <source>
        <dbReference type="PROSITE-ProRule" id="PRU00192"/>
    </source>
</evidence>
<evidence type="ECO:0000256" key="14">
    <source>
        <dbReference type="ARBA" id="ARBA00081594"/>
    </source>
</evidence>
<feature type="domain" description="Guanylate kinase-like" evidence="18">
    <location>
        <begin position="690"/>
        <end position="791"/>
    </location>
</feature>
<dbReference type="RefSeq" id="XP_001163045.3">
    <property type="nucleotide sequence ID" value="XM_001163045.6"/>
</dbReference>
<dbReference type="CDD" id="cd12026">
    <property type="entry name" value="SH3_ZO-1"/>
    <property type="match status" value="1"/>
</dbReference>
<dbReference type="GO" id="GO:0005921">
    <property type="term" value="C:gap junction"/>
    <property type="evidence" value="ECO:0007669"/>
    <property type="project" value="UniProtKB-SubCell"/>
</dbReference>
<evidence type="ECO:0000256" key="7">
    <source>
        <dbReference type="ARBA" id="ARBA00022475"/>
    </source>
</evidence>
<keyword evidence="6 15" id="KW-0728">SH3 domain</keyword>
<evidence type="ECO:0000256" key="12">
    <source>
        <dbReference type="ARBA" id="ARBA00023136"/>
    </source>
</evidence>
<evidence type="ECO:0000256" key="3">
    <source>
        <dbReference type="ARBA" id="ARBA00004610"/>
    </source>
</evidence>
<comment type="subcellular location">
    <subcellularLocation>
        <location evidence="3">Cell junction</location>
        <location evidence="3">Gap junction</location>
    </subcellularLocation>
    <subcellularLocation>
        <location evidence="2">Cell junction</location>
        <location evidence="2">Tight junction</location>
    </subcellularLocation>
    <subcellularLocation>
        <location evidence="1">Cell membrane</location>
        <topology evidence="1">Peripheral membrane protein</topology>
        <orientation evidence="1">Cytoplasmic side</orientation>
    </subcellularLocation>
</comment>
<dbReference type="SMART" id="SM00218">
    <property type="entry name" value="ZU5"/>
    <property type="match status" value="1"/>
</dbReference>
<dbReference type="SUPFAM" id="SSF50156">
    <property type="entry name" value="PDZ domain-like"/>
    <property type="match status" value="3"/>
</dbReference>
<dbReference type="PANTHER" id="PTHR13865:SF25">
    <property type="entry name" value="TIGHT JUNCTION PROTEIN ZO-1"/>
    <property type="match status" value="1"/>
</dbReference>
<feature type="region of interest" description="Disordered" evidence="16">
    <location>
        <begin position="295"/>
        <end position="396"/>
    </location>
</feature>
<dbReference type="EMBL" id="AACZ04060766">
    <property type="status" value="NOT_ANNOTATED_CDS"/>
    <property type="molecule type" value="Genomic_DNA"/>
</dbReference>
<dbReference type="FunFam" id="2.30.42.10:FF:000013">
    <property type="entry name" value="Putative tight junction protein ZO-1"/>
    <property type="match status" value="1"/>
</dbReference>
<dbReference type="InterPro" id="IPR035597">
    <property type="entry name" value="ZO-1_SH3"/>
</dbReference>
<evidence type="ECO:0000313" key="21">
    <source>
        <dbReference type="Ensembl" id="ENSPTRP00000087093.1"/>
    </source>
</evidence>
<feature type="domain" description="PDZ" evidence="19">
    <location>
        <begin position="186"/>
        <end position="264"/>
    </location>
</feature>
<dbReference type="Gene3D" id="3.40.50.300">
    <property type="entry name" value="P-loop containing nucleotide triphosphate hydrolases"/>
    <property type="match status" value="1"/>
</dbReference>
<feature type="compositionally biased region" description="Basic and acidic residues" evidence="16">
    <location>
        <begin position="1030"/>
        <end position="1045"/>
    </location>
</feature>
<dbReference type="PROSITE" id="PS50052">
    <property type="entry name" value="GUANYLATE_KINASE_2"/>
    <property type="match status" value="1"/>
</dbReference>
<reference evidence="21" key="2">
    <citation type="submission" date="2025-08" db="UniProtKB">
        <authorList>
            <consortium name="Ensembl"/>
        </authorList>
    </citation>
    <scope>IDENTIFICATION</scope>
</reference>
<name>A0A2I3TCW7_PANTR</name>
<dbReference type="PRINTS" id="PR01597">
    <property type="entry name" value="ZONOCCLUDNS"/>
</dbReference>
<dbReference type="FunFam" id="2.30.42.10:FF:000170">
    <property type="entry name" value="tight junction protein ZO-1 isoform X2"/>
    <property type="match status" value="1"/>
</dbReference>
<organism evidence="21 22">
    <name type="scientific">Pan troglodytes</name>
    <name type="common">Chimpanzee</name>
    <dbReference type="NCBI Taxonomy" id="9598"/>
    <lineage>
        <taxon>Eukaryota</taxon>
        <taxon>Metazoa</taxon>
        <taxon>Chordata</taxon>
        <taxon>Craniata</taxon>
        <taxon>Vertebrata</taxon>
        <taxon>Euteleostomi</taxon>
        <taxon>Mammalia</taxon>
        <taxon>Eutheria</taxon>
        <taxon>Euarchontoglires</taxon>
        <taxon>Primates</taxon>
        <taxon>Haplorrhini</taxon>
        <taxon>Catarrhini</taxon>
        <taxon>Hominidae</taxon>
        <taxon>Pan</taxon>
    </lineage>
</organism>
<dbReference type="PRINTS" id="PR01598">
    <property type="entry name" value="ZONOCCLUDNS1"/>
</dbReference>
<dbReference type="SMART" id="SM00072">
    <property type="entry name" value="GuKc"/>
    <property type="match status" value="1"/>
</dbReference>
<dbReference type="VGNC" id="VGNC:13429">
    <property type="gene designation" value="TJP1"/>
</dbReference>
<dbReference type="SMART" id="SM00228">
    <property type="entry name" value="PDZ"/>
    <property type="match status" value="3"/>
</dbReference>
<dbReference type="CDD" id="cd06727">
    <property type="entry name" value="PDZ1_ZO1-like"/>
    <property type="match status" value="1"/>
</dbReference>
<dbReference type="GO" id="GO:0005886">
    <property type="term" value="C:plasma membrane"/>
    <property type="evidence" value="ECO:0007669"/>
    <property type="project" value="UniProtKB-SubCell"/>
</dbReference>
<feature type="compositionally biased region" description="Polar residues" evidence="16">
    <location>
        <begin position="1379"/>
        <end position="1390"/>
    </location>
</feature>
<dbReference type="EMBL" id="AACZ04060767">
    <property type="status" value="NOT_ANNOTATED_CDS"/>
    <property type="molecule type" value="Genomic_DNA"/>
</dbReference>
<dbReference type="GeneTree" id="ENSGT00940000155164"/>
<reference evidence="21 22" key="1">
    <citation type="journal article" date="2005" name="Nature">
        <title>Initial sequence of the chimpanzee genome and comparison with the human genome.</title>
        <authorList>
            <consortium name="Chimpanzee sequencing and analysis consortium"/>
        </authorList>
    </citation>
    <scope>NUCLEOTIDE SEQUENCE [LARGE SCALE GENOMIC DNA]</scope>
</reference>
<dbReference type="GO" id="GO:0005923">
    <property type="term" value="C:bicellular tight junction"/>
    <property type="evidence" value="ECO:0007669"/>
    <property type="project" value="UniProtKB-SubCell"/>
</dbReference>
<dbReference type="CTD" id="7082"/>
<keyword evidence="10" id="KW-0303">Gap junction</keyword>
<evidence type="ECO:0000256" key="10">
    <source>
        <dbReference type="ARBA" id="ARBA00022868"/>
    </source>
</evidence>
<dbReference type="PROSITE" id="PS50002">
    <property type="entry name" value="SH3"/>
    <property type="match status" value="1"/>
</dbReference>
<feature type="compositionally biased region" description="Basic residues" evidence="16">
    <location>
        <begin position="102"/>
        <end position="112"/>
    </location>
</feature>
<feature type="compositionally biased region" description="Basic and acidic residues" evidence="16">
    <location>
        <begin position="357"/>
        <end position="377"/>
    </location>
</feature>
<proteinExistence type="inferred from homology"/>
<dbReference type="GeneID" id="453253"/>
<dbReference type="InterPro" id="IPR000906">
    <property type="entry name" value="ZU5_dom"/>
</dbReference>
<dbReference type="FunFam" id="3.40.50.300:FF:000110">
    <property type="entry name" value="tight junction protein ZO-1 isoform X1"/>
    <property type="match status" value="1"/>
</dbReference>
<feature type="compositionally biased region" description="Basic and acidic residues" evidence="16">
    <location>
        <begin position="299"/>
        <end position="327"/>
    </location>
</feature>
<dbReference type="SUPFAM" id="SSF52540">
    <property type="entry name" value="P-loop containing nucleoside triphosphate hydrolases"/>
    <property type="match status" value="1"/>
</dbReference>
<evidence type="ECO:0000256" key="8">
    <source>
        <dbReference type="ARBA" id="ARBA00022553"/>
    </source>
</evidence>
<feature type="compositionally biased region" description="Basic and acidic residues" evidence="16">
    <location>
        <begin position="879"/>
        <end position="892"/>
    </location>
</feature>
<dbReference type="CDD" id="cd06728">
    <property type="entry name" value="PDZ2_ZO1-like_ds"/>
    <property type="match status" value="1"/>
</dbReference>
<evidence type="ECO:0000259" key="17">
    <source>
        <dbReference type="PROSITE" id="PS50002"/>
    </source>
</evidence>
<evidence type="ECO:0000256" key="2">
    <source>
        <dbReference type="ARBA" id="ARBA00004435"/>
    </source>
</evidence>
<feature type="compositionally biased region" description="Basic and acidic residues" evidence="16">
    <location>
        <begin position="1256"/>
        <end position="1267"/>
    </location>
</feature>
<feature type="compositionally biased region" description="Polar residues" evidence="16">
    <location>
        <begin position="329"/>
        <end position="338"/>
    </location>
</feature>
<keyword evidence="5" id="KW-0796">Tight junction</keyword>
<feature type="domain" description="SH3" evidence="17">
    <location>
        <begin position="516"/>
        <end position="584"/>
    </location>
</feature>
<dbReference type="Pfam" id="PF00625">
    <property type="entry name" value="Guanylate_kin"/>
    <property type="match status" value="1"/>
</dbReference>
<evidence type="ECO:0000259" key="18">
    <source>
        <dbReference type="PROSITE" id="PS50052"/>
    </source>
</evidence>
<evidence type="ECO:0000256" key="5">
    <source>
        <dbReference type="ARBA" id="ARBA00022427"/>
    </source>
</evidence>
<dbReference type="InterPro" id="IPR036028">
    <property type="entry name" value="SH3-like_dom_sf"/>
</dbReference>
<gene>
    <name evidence="21 23" type="primary">TJP1</name>
</gene>
<evidence type="ECO:0000259" key="19">
    <source>
        <dbReference type="PROSITE" id="PS50106"/>
    </source>
</evidence>
<feature type="domain" description="PDZ" evidence="19">
    <location>
        <begin position="23"/>
        <end position="110"/>
    </location>
</feature>
<dbReference type="InterPro" id="IPR001452">
    <property type="entry name" value="SH3_domain"/>
</dbReference>
<dbReference type="Ensembl" id="ENSPTRT00000086182.1">
    <property type="protein sequence ID" value="ENSPTRP00000087093.1"/>
    <property type="gene ID" value="ENSPTRG00000006846.7"/>
</dbReference>
<dbReference type="InterPro" id="IPR008144">
    <property type="entry name" value="Guanylate_kin-like_dom"/>
</dbReference>
<dbReference type="Proteomes" id="UP000002277">
    <property type="component" value="Chromosome 15"/>
</dbReference>
<dbReference type="Pfam" id="PF00791">
    <property type="entry name" value="ZU5"/>
    <property type="match status" value="1"/>
</dbReference>
<evidence type="ECO:0000256" key="9">
    <source>
        <dbReference type="ARBA" id="ARBA00022737"/>
    </source>
</evidence>
<feature type="region of interest" description="Disordered" evidence="16">
    <location>
        <begin position="102"/>
        <end position="189"/>
    </location>
</feature>
<evidence type="ECO:0000256" key="4">
    <source>
        <dbReference type="ARBA" id="ARBA00007014"/>
    </source>
</evidence>
<dbReference type="CDD" id="cd06729">
    <property type="entry name" value="PDZ3_ZO1-like_domain"/>
    <property type="match status" value="1"/>
</dbReference>
<dbReference type="KEGG" id="ptr:453253"/>
<feature type="compositionally biased region" description="Basic and acidic residues" evidence="16">
    <location>
        <begin position="1323"/>
        <end position="1340"/>
    </location>
</feature>
<keyword evidence="7" id="KW-1003">Cell membrane</keyword>
<dbReference type="FunFam" id="2.60.220.30:FF:000004">
    <property type="entry name" value="tight junction protein ZO-1 isoform X1"/>
    <property type="match status" value="1"/>
</dbReference>
<accession>A0A2J8KLQ2</accession>
<feature type="compositionally biased region" description="Acidic residues" evidence="16">
    <location>
        <begin position="123"/>
        <end position="136"/>
    </location>
</feature>
<feature type="domain" description="ZU5" evidence="20">
    <location>
        <begin position="1554"/>
        <end position="1668"/>
    </location>
</feature>
<comment type="similarity">
    <text evidence="4">Belongs to the MAGUK family.</text>
</comment>
<dbReference type="InterPro" id="IPR005417">
    <property type="entry name" value="ZO"/>
</dbReference>
<evidence type="ECO:0000256" key="16">
    <source>
        <dbReference type="SAM" id="MobiDB-lite"/>
    </source>
</evidence>
<evidence type="ECO:0000256" key="1">
    <source>
        <dbReference type="ARBA" id="ARBA00004413"/>
    </source>
</evidence>
<reference evidence="21" key="3">
    <citation type="submission" date="2025-09" db="UniProtKB">
        <authorList>
            <consortium name="Ensembl"/>
        </authorList>
    </citation>
    <scope>IDENTIFICATION</scope>
</reference>
<dbReference type="Pfam" id="PF00595">
    <property type="entry name" value="PDZ"/>
    <property type="match status" value="3"/>
</dbReference>
<dbReference type="InterPro" id="IPR036034">
    <property type="entry name" value="PDZ_sf"/>
</dbReference>
<sequence>MSARAAAAKSTAMEETAIWEQHTVTLHRAPGFGFGIAISGGRDNPHFQSGETSIVISDVLKGGPAEGQLQENDRVAMVNGVSMDNVEHAFAVQQLRKSGKNAKITIRRKKKVQIPVSRPDPEPVSDNEEDSYDEEIHDPRSGRSGVVNRRSEKIWPRDRSASRERSLSPRSDRRSVASSQPAKPTKVTLVKSRKNEEYGLRLASHIFVKEISQDSLAARDGNIQEGDVVLKINGTVTENMSLTDAKTLIERSKGKLKMVVQRDERATLLNVPDLSDSIHSANASERDDISEIQSLASDHSGRSHDRPPRRSRSRSPDQRSEPSDHSRHSPQQPSNGSLRSRDEERISKPGAVSTPVKHADDHTPKTVEEVTVERNEKQTPSLPEPKPVYAQVGQPDVDLPVSPSDGVLPNSTHEDGILRPSMKLVKFRKGDSVGLRLAGGNDVGIFVAGVLEDSPAAKEGLEEGDQILRVNNVDFTNIIREEAVLFLLDLPKGEEVTILAQKKKDVYRRIVESDVGDSFYIRTHFEYEKESPYGLSFNKGEVFRVVDTLYNGKLGSWLAIRIGKNHKEVERGIIPNKNRAEQLASVQYTLPKTAGGDRADFWRFRGLRSSKRNLRKSREDLSAQPVQTKFPAYERVVLREAGFLRPVTIFGPIADVAREKLAREEPDIYQIAKSEPRDAGTDQRSSGIIRLHTIKQIIDQDKHALLDVTPNAVDRLNYAQWYPIVVFLNPDSKQGVKTMRMRLCPESRKSARKLYERSHKLRKNNHHLFTTTINLNSMNDGWYGALKEAIQQQQNQLVWVSEGKADGATSDDLDLHDDRLSYLSAPGSEYSMYSTDSRHTSDYEDTDTEGGAYTDQELDETLNDEVGTPPESAITRSSEPVREDSSGMHHENQTYPPYSPQAQPQPIHRIDSPGFKPASQQVYRKDPYPEEMMRQNHVLKQPAVSHPGHRPDKEPNLTYEPQLPYVEKQASRDLEQPTYRYESSSYTDQFSRNYEHRLRYEDRVPMYEEQWSYYDDKQPYPSRPPFDNQHSQDLDSRQHPEESSERGYFPRFEEPAPLSYDSRPRYEQAPRASALRHEEQPAPGYDTHGRLRPEAQPHPSAGPKPAESKQYFEQYSRSYEQVPPQGFTSRAGHFEPLHGAAAVPPLIPSSQHKPEALPSNTKPLPPPPTQTEEEEDPAMKPQSVLTRVKMFENKRSASLETKKDVNDTGSFKPPEVASKPSGAPIIGPKPTSQNQFSEHDKTLYRIPEPQKPQLKPPEDIVRSNHYDPEEDEEYYRKQLSYFDRRSFENKPPAHIAASHLSEPAKPAHSQNQSNFSSYSSKGKPPEADGVDRSFGEKRYEPIQATPPPPPLPSQYAQPSQPVTSASLHIHSKGAHGEGNSVSLDFQNSLVSKPDPPPSQNKPATFRPPNREDTAQPAFYPQKSFPDKAPVNGTEQTQKTVTPAYNRFTPKPYTSSARPFERKFESPKFNHNLLPSETAHKPELSSKTPTSPKTLVKSHSLAQPPEFDSGVETFSIHAEKPKYQINNISTVPKAIPVSPSAVEEDEDEDGHTVVATARGIFNSNGGVLSSIETGVSIIIPQGAIPEGVEQEIYFKVCRDNSILPPLDKEKGETLLSPLVMCGPHGLKFLKPVELRLPHCDPKTWQNKCLPGDPNYLVGANCVSVLIDHF</sequence>
<keyword evidence="12" id="KW-0472">Membrane</keyword>
<dbReference type="InterPro" id="IPR005418">
    <property type="entry name" value="ZO-1"/>
</dbReference>
<dbReference type="SUPFAM" id="SSF50044">
    <property type="entry name" value="SH3-domain"/>
    <property type="match status" value="1"/>
</dbReference>
<dbReference type="Pfam" id="PF07653">
    <property type="entry name" value="SH3_2"/>
    <property type="match status" value="1"/>
</dbReference>
<evidence type="ECO:0000256" key="13">
    <source>
        <dbReference type="ARBA" id="ARBA00077377"/>
    </source>
</evidence>
<dbReference type="InterPro" id="IPR001478">
    <property type="entry name" value="PDZ"/>
</dbReference>
<keyword evidence="8" id="KW-0597">Phosphoprotein</keyword>
<dbReference type="Gene3D" id="2.60.220.30">
    <property type="match status" value="1"/>
</dbReference>
<dbReference type="Gene3D" id="2.30.42.10">
    <property type="match status" value="3"/>
</dbReference>
<dbReference type="PROSITE" id="PS51145">
    <property type="entry name" value="ZU5"/>
    <property type="match status" value="1"/>
</dbReference>
<keyword evidence="9" id="KW-0677">Repeat</keyword>
<feature type="compositionally biased region" description="Low complexity" evidence="16">
    <location>
        <begin position="1309"/>
        <end position="1320"/>
    </location>
</feature>
<feature type="region of interest" description="Disordered" evidence="16">
    <location>
        <begin position="1015"/>
        <end position="1505"/>
    </location>
</feature>
<feature type="region of interest" description="Disordered" evidence="16">
    <location>
        <begin position="825"/>
        <end position="920"/>
    </location>
</feature>
<feature type="compositionally biased region" description="Low complexity" evidence="16">
    <location>
        <begin position="893"/>
        <end position="906"/>
    </location>
</feature>
<accession>A0A2I3TCW7</accession>
<feature type="compositionally biased region" description="Basic and acidic residues" evidence="16">
    <location>
        <begin position="1189"/>
        <end position="1206"/>
    </location>
</feature>
<evidence type="ECO:0000256" key="6">
    <source>
        <dbReference type="ARBA" id="ARBA00022443"/>
    </source>
</evidence>
<feature type="compositionally biased region" description="Basic and acidic residues" evidence="16">
    <location>
        <begin position="149"/>
        <end position="175"/>
    </location>
</feature>
<protein>
    <recommendedName>
        <fullName evidence="14">Zona occludens protein 1</fullName>
    </recommendedName>
    <alternativeName>
        <fullName evidence="13">Zonula occludens protein 1</fullName>
    </alternativeName>
</protein>
<keyword evidence="11" id="KW-0965">Cell junction</keyword>
<evidence type="ECO:0000313" key="22">
    <source>
        <dbReference type="Proteomes" id="UP000002277"/>
    </source>
</evidence>
<keyword evidence="22" id="KW-1185">Reference proteome</keyword>
<dbReference type="InterPro" id="IPR027417">
    <property type="entry name" value="P-loop_NTPase"/>
</dbReference>
<feature type="compositionally biased region" description="Polar residues" evidence="16">
    <location>
        <begin position="1432"/>
        <end position="1442"/>
    </location>
</feature>
<dbReference type="PANTHER" id="PTHR13865">
    <property type="entry name" value="TIGHT JUNCTION PROTEIN"/>
    <property type="match status" value="1"/>
</dbReference>
<dbReference type="Bgee" id="ENSPTRG00000006846">
    <property type="expression patterns" value="Expressed in lung and 21 other cell types or tissues"/>
</dbReference>
<dbReference type="PROSITE" id="PS50106">
    <property type="entry name" value="PDZ"/>
    <property type="match status" value="3"/>
</dbReference>
<feature type="domain" description="PDZ" evidence="19">
    <location>
        <begin position="421"/>
        <end position="502"/>
    </location>
</feature>
<dbReference type="FunFam" id="2.30.42.10:FF:000009">
    <property type="entry name" value="Putative tight junction protein ZO-1"/>
    <property type="match status" value="1"/>
</dbReference>
<dbReference type="InterPro" id="IPR008145">
    <property type="entry name" value="GK/Ca_channel_bsu"/>
</dbReference>
<evidence type="ECO:0000256" key="11">
    <source>
        <dbReference type="ARBA" id="ARBA00022949"/>
    </source>
</evidence>
<dbReference type="Gene3D" id="2.30.30.40">
    <property type="entry name" value="SH3 Domains"/>
    <property type="match status" value="1"/>
</dbReference>